<gene>
    <name evidence="9" type="ORF">CVS47_00198</name>
</gene>
<evidence type="ECO:0000256" key="4">
    <source>
        <dbReference type="ARBA" id="ARBA00022679"/>
    </source>
</evidence>
<sequence>MSLADRSGIFIASQRGAPLAVFFFGLLVGVTPSWSISLWTDEAVTISAAERSPAQLLGLLSNIDAVHGAYYFLMYGWVQLTGIGAVGLRFPSAVALAGTCVGVLFLVRRLATPSTAITASAVAALLPRLAWAGIEARPFIFSALAAVWSTWALVRAWQAGSKRLPWVAYTLLAIAAVFFNIYLVFLVAGHGVTLAVRRSPRRVWIGWAVSTAVTAAATLPFLALVRSQQSQLGTGGDRNPLSLLRKVLVNQLYLGETPNDAALPSLFGIAWQAAAILLGLSGAVIMALAILRPARPGDMKRELLAVALPWLALPTVAIALYAIIVAPVYQPRYFTFTAPAAAVLIALGLRSLRRRLAVVIGAICLIGCLIVLASQRTPFSKSGSDWSAAAAIVGEYAQPGDAVYFSPRYDASLVSLTARRIAEAYPGNFQGLTDLTLRKTGAETDSLDGVSVQLSEVQNELAGYAHIWMLYGDRYPQNVVADGKALIEEAGFDGSVRWSGPNVTVIEYTRRG</sequence>
<feature type="transmembrane region" description="Helical" evidence="8">
    <location>
        <begin position="90"/>
        <end position="107"/>
    </location>
</feature>
<evidence type="ECO:0000313" key="10">
    <source>
        <dbReference type="Proteomes" id="UP000276888"/>
    </source>
</evidence>
<evidence type="ECO:0000256" key="8">
    <source>
        <dbReference type="SAM" id="Phobius"/>
    </source>
</evidence>
<dbReference type="GO" id="GO:0010041">
    <property type="term" value="P:response to iron(III) ion"/>
    <property type="evidence" value="ECO:0007669"/>
    <property type="project" value="TreeGrafter"/>
</dbReference>
<organism evidence="9 10">
    <name type="scientific">Microbacterium lemovicicum</name>
    <dbReference type="NCBI Taxonomy" id="1072463"/>
    <lineage>
        <taxon>Bacteria</taxon>
        <taxon>Bacillati</taxon>
        <taxon>Actinomycetota</taxon>
        <taxon>Actinomycetes</taxon>
        <taxon>Micrococcales</taxon>
        <taxon>Microbacteriaceae</taxon>
        <taxon>Microbacterium</taxon>
    </lineage>
</organism>
<feature type="transmembrane region" description="Helical" evidence="8">
    <location>
        <begin position="138"/>
        <end position="154"/>
    </location>
</feature>
<evidence type="ECO:0000256" key="6">
    <source>
        <dbReference type="ARBA" id="ARBA00022989"/>
    </source>
</evidence>
<dbReference type="PANTHER" id="PTHR33908">
    <property type="entry name" value="MANNOSYLTRANSFERASE YKCB-RELATED"/>
    <property type="match status" value="1"/>
</dbReference>
<dbReference type="OrthoDB" id="5318634at2"/>
<feature type="transmembrane region" description="Helical" evidence="8">
    <location>
        <begin position="113"/>
        <end position="131"/>
    </location>
</feature>
<evidence type="ECO:0000313" key="9">
    <source>
        <dbReference type="EMBL" id="AZS35606.1"/>
    </source>
</evidence>
<name>A0A3S9W690_9MICO</name>
<dbReference type="GO" id="GO:0009103">
    <property type="term" value="P:lipopolysaccharide biosynthetic process"/>
    <property type="evidence" value="ECO:0007669"/>
    <property type="project" value="UniProtKB-ARBA"/>
</dbReference>
<feature type="transmembrane region" description="Helical" evidence="8">
    <location>
        <begin position="56"/>
        <end position="78"/>
    </location>
</feature>
<feature type="transmembrane region" description="Helical" evidence="8">
    <location>
        <begin position="269"/>
        <end position="291"/>
    </location>
</feature>
<evidence type="ECO:0000256" key="2">
    <source>
        <dbReference type="ARBA" id="ARBA00022475"/>
    </source>
</evidence>
<feature type="transmembrane region" description="Helical" evidence="8">
    <location>
        <begin position="356"/>
        <end position="374"/>
    </location>
</feature>
<feature type="transmembrane region" description="Helical" evidence="8">
    <location>
        <begin position="166"/>
        <end position="192"/>
    </location>
</feature>
<evidence type="ECO:0000256" key="7">
    <source>
        <dbReference type="ARBA" id="ARBA00023136"/>
    </source>
</evidence>
<dbReference type="GO" id="GO:0005886">
    <property type="term" value="C:plasma membrane"/>
    <property type="evidence" value="ECO:0007669"/>
    <property type="project" value="UniProtKB-SubCell"/>
</dbReference>
<keyword evidence="2" id="KW-1003">Cell membrane</keyword>
<feature type="transmembrane region" description="Helical" evidence="8">
    <location>
        <begin position="303"/>
        <end position="326"/>
    </location>
</feature>
<evidence type="ECO:0008006" key="11">
    <source>
        <dbReference type="Google" id="ProtNLM"/>
    </source>
</evidence>
<dbReference type="KEGG" id="mlv:CVS47_00198"/>
<reference evidence="9 10" key="1">
    <citation type="submission" date="2018-08" db="EMBL/GenBank/DDBJ databases">
        <title>Microbacterium lemovicicum sp. nov., a bacterium isolated from a natural uranium-rich soil.</title>
        <authorList>
            <person name="ORTET P."/>
        </authorList>
    </citation>
    <scope>NUCLEOTIDE SEQUENCE [LARGE SCALE GENOMIC DNA]</scope>
    <source>
        <strain evidence="9 10">Viu22</strain>
    </source>
</reference>
<feature type="transmembrane region" description="Helical" evidence="8">
    <location>
        <begin position="16"/>
        <end position="36"/>
    </location>
</feature>
<dbReference type="PANTHER" id="PTHR33908:SF3">
    <property type="entry name" value="UNDECAPRENYL PHOSPHATE-ALPHA-4-AMINO-4-DEOXY-L-ARABINOSE ARABINOSYL TRANSFERASE"/>
    <property type="match status" value="1"/>
</dbReference>
<keyword evidence="3" id="KW-0328">Glycosyltransferase</keyword>
<keyword evidence="6 8" id="KW-1133">Transmembrane helix</keyword>
<evidence type="ECO:0000256" key="5">
    <source>
        <dbReference type="ARBA" id="ARBA00022692"/>
    </source>
</evidence>
<keyword evidence="10" id="KW-1185">Reference proteome</keyword>
<keyword evidence="7 8" id="KW-0472">Membrane</keyword>
<dbReference type="Proteomes" id="UP000276888">
    <property type="component" value="Chromosome"/>
</dbReference>
<feature type="transmembrane region" description="Helical" evidence="8">
    <location>
        <begin position="332"/>
        <end position="349"/>
    </location>
</feature>
<comment type="subcellular location">
    <subcellularLocation>
        <location evidence="1">Cell membrane</location>
        <topology evidence="1">Multi-pass membrane protein</topology>
    </subcellularLocation>
</comment>
<dbReference type="AlphaFoldDB" id="A0A3S9W690"/>
<evidence type="ECO:0000256" key="1">
    <source>
        <dbReference type="ARBA" id="ARBA00004651"/>
    </source>
</evidence>
<dbReference type="GO" id="GO:0016763">
    <property type="term" value="F:pentosyltransferase activity"/>
    <property type="evidence" value="ECO:0007669"/>
    <property type="project" value="TreeGrafter"/>
</dbReference>
<feature type="transmembrane region" description="Helical" evidence="8">
    <location>
        <begin position="204"/>
        <end position="225"/>
    </location>
</feature>
<dbReference type="EMBL" id="CP031423">
    <property type="protein sequence ID" value="AZS35606.1"/>
    <property type="molecule type" value="Genomic_DNA"/>
</dbReference>
<keyword evidence="5 8" id="KW-0812">Transmembrane</keyword>
<protein>
    <recommendedName>
        <fullName evidence="11">Glycosyltransferase RgtA/B/C/D-like domain-containing protein</fullName>
    </recommendedName>
</protein>
<keyword evidence="4" id="KW-0808">Transferase</keyword>
<dbReference type="InterPro" id="IPR050297">
    <property type="entry name" value="LipidA_mod_glycosyltrf_83"/>
</dbReference>
<evidence type="ECO:0000256" key="3">
    <source>
        <dbReference type="ARBA" id="ARBA00022676"/>
    </source>
</evidence>
<accession>A0A3S9W690</accession>
<proteinExistence type="predicted"/>
<dbReference type="RefSeq" id="WP_127094409.1">
    <property type="nucleotide sequence ID" value="NZ_CP031423.1"/>
</dbReference>